<sequence>MERASSSRDSGYEEGLEQVLEGMVALTGGDKVEVEAEEEPIPDPTTFVEEWPAPSQKFVAQQARKVGLLLNCRICGETGEPRSFVMCGGCGAAHIPAHQPCLALSPIHNPSQGPAMYGVPCQEVDFCQFVYTSWMLDSRFVDQDKASLHIDDLWSTWLGVSPDQSARYPELAIYPRLQQLIDNVRERPPRQYPSLITWAGDTGSGKSTLIGAMIRAMAPRSRDRYRVPVKAAPGDDFESTSSDVHLFADPGTASTRVPRFFVDCEGFSGSDNTVSRRLTSRDHRSTLPSRPLHEGTLRQTSSAGFQASDPIQEHAKSASSKAVLKWGRVLAPIDAPRGLGARQVGQVDSESRARIVKTLYPRLLYAFSDVVCFVTNNAKASQSILDQTFQWAKDGHERTLNQRVRPGLIIVLNKMGADSHDGLSSVEEATRRLLSSFQRSTRFRELQSKWRARGRTIENSEQLIYCYYDYFRVVSIPQHTQTSPVIVENISHQLRVLYNEIIDMSANIHRKRQSLNMDLDISDLNAHVHRSISSLGKDLNNSLDFHELSDGDSALPRQFSEHLSQLMARMAKIRHFHTNQAVGGEAELVSQMMPYIAACIMAQISQDDGTEQAQKRKETLVDEARRGLEQFRNRSWRCEATDSSGQRRCKNYSDGHAKGHQFDTWNAPLRSSTDVSYENLEQGSFQSSYDPDAITDELWSELYGIKTRAHAIEKLATAATACGVTRVTTQRTCLSCLANTPTNMLPCKQQEHGICEDCIQRSNPTTGHESWINVNSCPLGCSFTTTPWRIRVKPRNAGARILALDGGGVRGIVELAILGEIEKAVGFGIRIQDLFDLVIGTSTGGLVALGVFEKNWTIAEAKTRFYELSNAAFSVRKALAVPILSKIAEPFCAFKYKSAGINKALQSAFEDKPLFGQTDSRSKQCDGVKVGVVACIEGRKQPCLIANYSRNPPDKLKDGREGDDCLQREDEQSKDFLCWQAARATSACPTLFKPYVHQHTERTYLDGAILRNNPVRLAYEEETRIWGQSKRPDIVLSVGTGILIDFDGRLIQHRRPHIESLKNFLPKGIRKKVETGLDMVQTTLDCHEEWQNFIASLRSSPINRNCHRLDVGLINKPPGLDAVDEIHNLRHASEIYLRDAGFSSKHLTGRYSCPPAQIDAIARRLLSSLFYLAGHIDHNMDGGTVRTTLHCRLSPFSGGASAMISDMEGPKFRIREVDSNGEESVRPVRFMNKERFNPQTMSAEVELDVLAGSYTRFVDVQFPTRGKRWDAIGGF</sequence>
<protein>
    <submittedName>
        <fullName evidence="1">Uncharacterized protein</fullName>
    </submittedName>
</protein>
<name>A0ACC1SZX5_9HYPO</name>
<keyword evidence="2" id="KW-1185">Reference proteome</keyword>
<gene>
    <name evidence="1" type="ORF">NM208_g276</name>
</gene>
<comment type="caution">
    <text evidence="1">The sequence shown here is derived from an EMBL/GenBank/DDBJ whole genome shotgun (WGS) entry which is preliminary data.</text>
</comment>
<reference evidence="1" key="1">
    <citation type="submission" date="2022-08" db="EMBL/GenBank/DDBJ databases">
        <title>Genome Sequence of Fusarium decemcellulare.</title>
        <authorList>
            <person name="Buettner E."/>
        </authorList>
    </citation>
    <scope>NUCLEOTIDE SEQUENCE</scope>
    <source>
        <strain evidence="1">Babe19</strain>
    </source>
</reference>
<evidence type="ECO:0000313" key="2">
    <source>
        <dbReference type="Proteomes" id="UP001148629"/>
    </source>
</evidence>
<proteinExistence type="predicted"/>
<accession>A0ACC1SZX5</accession>
<organism evidence="1 2">
    <name type="scientific">Fusarium decemcellulare</name>
    <dbReference type="NCBI Taxonomy" id="57161"/>
    <lineage>
        <taxon>Eukaryota</taxon>
        <taxon>Fungi</taxon>
        <taxon>Dikarya</taxon>
        <taxon>Ascomycota</taxon>
        <taxon>Pezizomycotina</taxon>
        <taxon>Sordariomycetes</taxon>
        <taxon>Hypocreomycetidae</taxon>
        <taxon>Hypocreales</taxon>
        <taxon>Nectriaceae</taxon>
        <taxon>Fusarium</taxon>
        <taxon>Fusarium decemcellulare species complex</taxon>
    </lineage>
</organism>
<dbReference type="EMBL" id="JANRMS010000012">
    <property type="protein sequence ID" value="KAJ3549883.1"/>
    <property type="molecule type" value="Genomic_DNA"/>
</dbReference>
<evidence type="ECO:0000313" key="1">
    <source>
        <dbReference type="EMBL" id="KAJ3549883.1"/>
    </source>
</evidence>
<dbReference type="Proteomes" id="UP001148629">
    <property type="component" value="Unassembled WGS sequence"/>
</dbReference>